<dbReference type="Gene3D" id="2.170.270.10">
    <property type="entry name" value="SET domain"/>
    <property type="match status" value="1"/>
</dbReference>
<feature type="domain" description="SET" evidence="1">
    <location>
        <begin position="210"/>
        <end position="345"/>
    </location>
</feature>
<reference evidence="2 3" key="1">
    <citation type="submission" date="2015-11" db="EMBL/GenBank/DDBJ databases">
        <title>Exploring the genomic traits of fungus-feeding bacterial genus Collimonas.</title>
        <authorList>
            <person name="Song C."/>
            <person name="Schmidt R."/>
            <person name="de Jager V."/>
            <person name="Krzyzanowska D."/>
            <person name="Jongedijk E."/>
            <person name="Cankar K."/>
            <person name="Beekwilder J."/>
            <person name="van Veen A."/>
            <person name="de Boer W."/>
            <person name="van Veen J.A."/>
            <person name="Garbeva P."/>
        </authorList>
    </citation>
    <scope>NUCLEOTIDE SEQUENCE [LARGE SCALE GENOMIC DNA]</scope>
    <source>
        <strain evidence="2 3">Ter6</strain>
    </source>
</reference>
<dbReference type="PATRIC" id="fig|158899.10.peg.5165"/>
<dbReference type="Proteomes" id="UP000072421">
    <property type="component" value="Chromosome"/>
</dbReference>
<proteinExistence type="predicted"/>
<evidence type="ECO:0000313" key="3">
    <source>
        <dbReference type="Proteomes" id="UP000072421"/>
    </source>
</evidence>
<evidence type="ECO:0000259" key="1">
    <source>
        <dbReference type="PROSITE" id="PS50280"/>
    </source>
</evidence>
<accession>A0A127PJ20</accession>
<dbReference type="OrthoDB" id="1467561at2"/>
<name>A0A127PJ20_9BURK</name>
<sequence>MSAVISISENSVRASRIATECRKLREYIHQRLNDADEFSSLAEQQEFLFEMVPALRGEIQGMLTPAMGARLQAAGLDVDWETGAEVEGELTDDGNSIRCEIMDSFSGNAELERACEMWLLVRYGAYRLRKEFQTLQVHCAIERLPYSPELDGRYPFRDAESRPIMIRKIWQSKATASGQIYSPDAVWPSIDPLTTAQARMARYHSMIQCRLVESSDLQDPRESSLVGERGVFAIRPLQKGECVGVYGGRLMTPAMYFMLRSDSFAISSISGNAVSFLDGENILAMMNTSLEYDESGHCIRQSPDAYNVEPVVFDVESDIGGKFSIRAFFSTRDIPAGAELRWNYRYSDDMVRQVFGKLL</sequence>
<protein>
    <submittedName>
        <fullName evidence="2">SET domain protein</fullName>
    </submittedName>
</protein>
<dbReference type="SUPFAM" id="SSF82199">
    <property type="entry name" value="SET domain"/>
    <property type="match status" value="1"/>
</dbReference>
<dbReference type="RefSeq" id="WP_150118856.1">
    <property type="nucleotide sequence ID" value="NZ_CP013232.1"/>
</dbReference>
<organism evidence="2">
    <name type="scientific">Collimonas fungivorans</name>
    <dbReference type="NCBI Taxonomy" id="158899"/>
    <lineage>
        <taxon>Bacteria</taxon>
        <taxon>Pseudomonadati</taxon>
        <taxon>Pseudomonadota</taxon>
        <taxon>Betaproteobacteria</taxon>
        <taxon>Burkholderiales</taxon>
        <taxon>Oxalobacteraceae</taxon>
        <taxon>Collimonas</taxon>
    </lineage>
</organism>
<evidence type="ECO:0000313" key="2">
    <source>
        <dbReference type="EMBL" id="AMO97812.1"/>
    </source>
</evidence>
<dbReference type="PROSITE" id="PS50280">
    <property type="entry name" value="SET"/>
    <property type="match status" value="1"/>
</dbReference>
<dbReference type="AlphaFoldDB" id="A0A127PJ20"/>
<dbReference type="InterPro" id="IPR001214">
    <property type="entry name" value="SET_dom"/>
</dbReference>
<dbReference type="EMBL" id="CP013232">
    <property type="protein sequence ID" value="AMO97812.1"/>
    <property type="molecule type" value="Genomic_DNA"/>
</dbReference>
<dbReference type="InterPro" id="IPR046341">
    <property type="entry name" value="SET_dom_sf"/>
</dbReference>
<gene>
    <name evidence="2" type="ORF">CFter6_5245</name>
</gene>